<protein>
    <submittedName>
        <fullName evidence="1">PqqD family protein</fullName>
    </submittedName>
</protein>
<dbReference type="EMBL" id="JAVUPU010000009">
    <property type="protein sequence ID" value="MDT9600475.1"/>
    <property type="molecule type" value="Genomic_DNA"/>
</dbReference>
<dbReference type="Proteomes" id="UP001259572">
    <property type="component" value="Unassembled WGS sequence"/>
</dbReference>
<reference evidence="1 2" key="1">
    <citation type="submission" date="2023-05" db="EMBL/GenBank/DDBJ databases">
        <authorList>
            <person name="Guo Y."/>
        </authorList>
    </citation>
    <scope>NUCLEOTIDE SEQUENCE [LARGE SCALE GENOMIC DNA]</scope>
    <source>
        <strain evidence="1 2">GR2756</strain>
    </source>
</reference>
<organism evidence="1 2">
    <name type="scientific">Sphingosinicella rhizophila</name>
    <dbReference type="NCBI Taxonomy" id="3050082"/>
    <lineage>
        <taxon>Bacteria</taxon>
        <taxon>Pseudomonadati</taxon>
        <taxon>Pseudomonadota</taxon>
        <taxon>Alphaproteobacteria</taxon>
        <taxon>Sphingomonadales</taxon>
        <taxon>Sphingosinicellaceae</taxon>
        <taxon>Sphingosinicella</taxon>
    </lineage>
</organism>
<name>A0ABU3QC05_9SPHN</name>
<comment type="caution">
    <text evidence="1">The sequence shown here is derived from an EMBL/GenBank/DDBJ whole genome shotgun (WGS) entry which is preliminary data.</text>
</comment>
<dbReference type="Gene3D" id="1.10.10.1150">
    <property type="entry name" value="Coenzyme PQQ synthesis protein D (PqqD)"/>
    <property type="match status" value="1"/>
</dbReference>
<evidence type="ECO:0000313" key="1">
    <source>
        <dbReference type="EMBL" id="MDT9600475.1"/>
    </source>
</evidence>
<sequence>MDRYEMNTPSVAGEVIDGEAIIMHLGSGHYFSTDGSGALLWAGIEQKQDMAALADALVAAYAIGRDEAEAAAGAFVTDLKANDLIREAAGAGGEFSPPAIGGAYAPPRLQRYTDMQDLLLLDPIHDVDEVGWPVPAPVGA</sequence>
<gene>
    <name evidence="1" type="ORF">RQX22_16060</name>
</gene>
<keyword evidence="2" id="KW-1185">Reference proteome</keyword>
<dbReference type="RefSeq" id="WP_315727678.1">
    <property type="nucleotide sequence ID" value="NZ_JAVUPU010000009.1"/>
</dbReference>
<dbReference type="InterPro" id="IPR041881">
    <property type="entry name" value="PqqD_sf"/>
</dbReference>
<accession>A0ABU3QC05</accession>
<dbReference type="InterPro" id="IPR008792">
    <property type="entry name" value="PQQD"/>
</dbReference>
<proteinExistence type="predicted"/>
<evidence type="ECO:0000313" key="2">
    <source>
        <dbReference type="Proteomes" id="UP001259572"/>
    </source>
</evidence>
<dbReference type="Pfam" id="PF05402">
    <property type="entry name" value="PqqD"/>
    <property type="match status" value="1"/>
</dbReference>